<dbReference type="Gene3D" id="2.30.30.280">
    <property type="entry name" value="Adenine nucleotide alpha hydrolases-like domains"/>
    <property type="match status" value="1"/>
</dbReference>
<dbReference type="Gene3D" id="3.40.50.620">
    <property type="entry name" value="HUPs"/>
    <property type="match status" value="1"/>
</dbReference>
<evidence type="ECO:0000256" key="1">
    <source>
        <dbReference type="ARBA" id="ARBA00022490"/>
    </source>
</evidence>
<dbReference type="SUPFAM" id="SSF52402">
    <property type="entry name" value="Adenine nucleotide alpha hydrolases-like"/>
    <property type="match status" value="1"/>
</dbReference>
<dbReference type="AlphaFoldDB" id="A0A926HSA6"/>
<dbReference type="Proteomes" id="UP000651482">
    <property type="component" value="Unassembled WGS sequence"/>
</dbReference>
<evidence type="ECO:0000256" key="11">
    <source>
        <dbReference type="HAMAP-Rule" id="MF_00144"/>
    </source>
</evidence>
<dbReference type="FunFam" id="2.30.30.280:FF:000001">
    <property type="entry name" value="tRNA-specific 2-thiouridylase MnmA"/>
    <property type="match status" value="1"/>
</dbReference>
<proteinExistence type="inferred from homology"/>
<dbReference type="GO" id="GO:0000049">
    <property type="term" value="F:tRNA binding"/>
    <property type="evidence" value="ECO:0007669"/>
    <property type="project" value="UniProtKB-KW"/>
</dbReference>
<dbReference type="GO" id="GO:0005524">
    <property type="term" value="F:ATP binding"/>
    <property type="evidence" value="ECO:0007669"/>
    <property type="project" value="UniProtKB-KW"/>
</dbReference>
<dbReference type="NCBIfam" id="NF001138">
    <property type="entry name" value="PRK00143.1"/>
    <property type="match status" value="1"/>
</dbReference>
<dbReference type="InterPro" id="IPR046885">
    <property type="entry name" value="MnmA-like_C"/>
</dbReference>
<dbReference type="RefSeq" id="WP_249320205.1">
    <property type="nucleotide sequence ID" value="NZ_JACRSN010000020.1"/>
</dbReference>
<keyword evidence="7 11" id="KW-0694">RNA-binding</keyword>
<accession>A0A926HSA6</accession>
<dbReference type="GO" id="GO:0002143">
    <property type="term" value="P:tRNA wobble position uridine thiolation"/>
    <property type="evidence" value="ECO:0007669"/>
    <property type="project" value="TreeGrafter"/>
</dbReference>
<evidence type="ECO:0000256" key="6">
    <source>
        <dbReference type="ARBA" id="ARBA00022840"/>
    </source>
</evidence>
<evidence type="ECO:0000259" key="13">
    <source>
        <dbReference type="Pfam" id="PF20259"/>
    </source>
</evidence>
<evidence type="ECO:0000256" key="9">
    <source>
        <dbReference type="ARBA" id="ARBA00051542"/>
    </source>
</evidence>
<protein>
    <recommendedName>
        <fullName evidence="11">tRNA-specific 2-thiouridylase MnmA</fullName>
        <ecNumber evidence="11">2.8.1.13</ecNumber>
    </recommendedName>
</protein>
<evidence type="ECO:0000256" key="3">
    <source>
        <dbReference type="ARBA" id="ARBA00022679"/>
    </source>
</evidence>
<dbReference type="Pfam" id="PF20258">
    <property type="entry name" value="tRNA_Me_trans_C"/>
    <property type="match status" value="1"/>
</dbReference>
<comment type="function">
    <text evidence="10 11">Catalyzes the 2-thiolation of uridine at the wobble position (U34) of tRNA, leading to the formation of s(2)U34.</text>
</comment>
<name>A0A926HSA6_9FIRM</name>
<sequence length="356" mass="39028">MKKVLLGMSGGVDSSAAALVLQRDGYEVTGVTLQMRSAALMGNAPGGCASSADLADARAVAARIGIEHLALDFTELFEKTVVDRFVSEYLAGRTPNPCIFCNQNLKFGAMLAYAREHGYDYVATGHYAEIRQNDAGRWTLRRSPNGKDQSYVLYFLSQYQLAHTLMPLFPYTKPEVRKIAEEAGLPVAKKPDSQDICFVKGQRYAEFLESYTGQPMKSGDFVDETGAVLGRHKGIPYYTIGQRKGIGLSFPEPRYVTEIDAQHNRVVLGKEGSQYRAALLADMLNFLPFDRLSGPISVTAKIRYQAPAAPAMVTPYKDGQVRVDFTEPQRSVTPGQSVVFYQGDELIGGGTIRAAL</sequence>
<keyword evidence="15" id="KW-1185">Reference proteome</keyword>
<feature type="domain" description="tRNA-specific 2-thiouridylase MnmA-like C-terminal" evidence="12">
    <location>
        <begin position="279"/>
        <end position="352"/>
    </location>
</feature>
<evidence type="ECO:0000256" key="4">
    <source>
        <dbReference type="ARBA" id="ARBA00022694"/>
    </source>
</evidence>
<organism evidence="14 15">
    <name type="scientific">Yeguia hominis</name>
    <dbReference type="NCBI Taxonomy" id="2763662"/>
    <lineage>
        <taxon>Bacteria</taxon>
        <taxon>Bacillati</taxon>
        <taxon>Bacillota</taxon>
        <taxon>Clostridia</taxon>
        <taxon>Eubacteriales</taxon>
        <taxon>Yeguiaceae</taxon>
        <taxon>Yeguia</taxon>
    </lineage>
</organism>
<dbReference type="GO" id="GO:0005737">
    <property type="term" value="C:cytoplasm"/>
    <property type="evidence" value="ECO:0007669"/>
    <property type="project" value="UniProtKB-SubCell"/>
</dbReference>
<keyword evidence="3 11" id="KW-0808">Transferase</keyword>
<keyword evidence="1 11" id="KW-0963">Cytoplasm</keyword>
<dbReference type="InterPro" id="IPR004506">
    <property type="entry name" value="MnmA-like"/>
</dbReference>
<keyword evidence="6 11" id="KW-0067">ATP-binding</keyword>
<feature type="site" description="Interaction with tRNA" evidence="11">
    <location>
        <position position="336"/>
    </location>
</feature>
<evidence type="ECO:0000256" key="2">
    <source>
        <dbReference type="ARBA" id="ARBA00022555"/>
    </source>
</evidence>
<feature type="region of interest" description="Interaction with tRNA" evidence="11">
    <location>
        <begin position="303"/>
        <end position="304"/>
    </location>
</feature>
<feature type="active site" description="Cysteine persulfide intermediate" evidence="11">
    <location>
        <position position="197"/>
    </location>
</feature>
<dbReference type="NCBIfam" id="TIGR00420">
    <property type="entry name" value="trmU"/>
    <property type="match status" value="1"/>
</dbReference>
<dbReference type="Pfam" id="PF20259">
    <property type="entry name" value="tRNA_Me_trans_M"/>
    <property type="match status" value="1"/>
</dbReference>
<feature type="active site" description="Nucleophile" evidence="11">
    <location>
        <position position="101"/>
    </location>
</feature>
<comment type="caution">
    <text evidence="11">Lacks conserved residue(s) required for the propagation of feature annotation.</text>
</comment>
<comment type="similarity">
    <text evidence="11">Belongs to the MnmA/TRMU family.</text>
</comment>
<dbReference type="Pfam" id="PF03054">
    <property type="entry name" value="tRNA_Me_trans"/>
    <property type="match status" value="1"/>
</dbReference>
<evidence type="ECO:0000313" key="15">
    <source>
        <dbReference type="Proteomes" id="UP000651482"/>
    </source>
</evidence>
<reference evidence="14" key="1">
    <citation type="submission" date="2020-08" db="EMBL/GenBank/DDBJ databases">
        <title>Genome public.</title>
        <authorList>
            <person name="Liu C."/>
            <person name="Sun Q."/>
        </authorList>
    </citation>
    <scope>NUCLEOTIDE SEQUENCE</scope>
    <source>
        <strain evidence="14">NSJ-40</strain>
    </source>
</reference>
<feature type="site" description="Interaction with tRNA" evidence="11">
    <location>
        <position position="126"/>
    </location>
</feature>
<comment type="caution">
    <text evidence="14">The sequence shown here is derived from an EMBL/GenBank/DDBJ whole genome shotgun (WGS) entry which is preliminary data.</text>
</comment>
<keyword evidence="5 11" id="KW-0547">Nucleotide-binding</keyword>
<evidence type="ECO:0000256" key="8">
    <source>
        <dbReference type="ARBA" id="ARBA00023157"/>
    </source>
</evidence>
<dbReference type="HAMAP" id="MF_00144">
    <property type="entry name" value="tRNA_thiouridyl_MnmA"/>
    <property type="match status" value="1"/>
</dbReference>
<dbReference type="PANTHER" id="PTHR11933">
    <property type="entry name" value="TRNA 5-METHYLAMINOMETHYL-2-THIOURIDYLATE -METHYLTRANSFERASE"/>
    <property type="match status" value="1"/>
</dbReference>
<evidence type="ECO:0000256" key="5">
    <source>
        <dbReference type="ARBA" id="ARBA00022741"/>
    </source>
</evidence>
<comment type="subcellular location">
    <subcellularLocation>
        <location evidence="11">Cytoplasm</location>
    </subcellularLocation>
</comment>
<dbReference type="EC" id="2.8.1.13" evidence="11"/>
<feature type="binding site" evidence="11">
    <location>
        <begin position="7"/>
        <end position="14"/>
    </location>
    <ligand>
        <name>ATP</name>
        <dbReference type="ChEBI" id="CHEBI:30616"/>
    </ligand>
</feature>
<gene>
    <name evidence="11 14" type="primary">mnmA</name>
    <name evidence="14" type="ORF">IAG03_11620</name>
</gene>
<evidence type="ECO:0000256" key="7">
    <source>
        <dbReference type="ARBA" id="ARBA00022884"/>
    </source>
</evidence>
<dbReference type="EMBL" id="JACRSN010000020">
    <property type="protein sequence ID" value="MBC8534619.1"/>
    <property type="molecule type" value="Genomic_DNA"/>
</dbReference>
<dbReference type="GO" id="GO:0103016">
    <property type="term" value="F:tRNA-uridine 2-sulfurtransferase activity"/>
    <property type="evidence" value="ECO:0007669"/>
    <property type="project" value="UniProtKB-EC"/>
</dbReference>
<feature type="binding site" evidence="11">
    <location>
        <position position="125"/>
    </location>
    <ligand>
        <name>ATP</name>
        <dbReference type="ChEBI" id="CHEBI:30616"/>
    </ligand>
</feature>
<feature type="binding site" evidence="11">
    <location>
        <position position="33"/>
    </location>
    <ligand>
        <name>ATP</name>
        <dbReference type="ChEBI" id="CHEBI:30616"/>
    </ligand>
</feature>
<dbReference type="CDD" id="cd01998">
    <property type="entry name" value="MnmA_TRMU-like"/>
    <property type="match status" value="1"/>
</dbReference>
<dbReference type="Gene3D" id="2.40.30.10">
    <property type="entry name" value="Translation factors"/>
    <property type="match status" value="1"/>
</dbReference>
<comment type="catalytic activity">
    <reaction evidence="9 11">
        <text>S-sulfanyl-L-cysteinyl-[protein] + uridine(34) in tRNA + AH2 + ATP = 2-thiouridine(34) in tRNA + L-cysteinyl-[protein] + A + AMP + diphosphate + H(+)</text>
        <dbReference type="Rhea" id="RHEA:47032"/>
        <dbReference type="Rhea" id="RHEA-COMP:10131"/>
        <dbReference type="Rhea" id="RHEA-COMP:11726"/>
        <dbReference type="Rhea" id="RHEA-COMP:11727"/>
        <dbReference type="Rhea" id="RHEA-COMP:11728"/>
        <dbReference type="ChEBI" id="CHEBI:13193"/>
        <dbReference type="ChEBI" id="CHEBI:15378"/>
        <dbReference type="ChEBI" id="CHEBI:17499"/>
        <dbReference type="ChEBI" id="CHEBI:29950"/>
        <dbReference type="ChEBI" id="CHEBI:30616"/>
        <dbReference type="ChEBI" id="CHEBI:33019"/>
        <dbReference type="ChEBI" id="CHEBI:61963"/>
        <dbReference type="ChEBI" id="CHEBI:65315"/>
        <dbReference type="ChEBI" id="CHEBI:87170"/>
        <dbReference type="ChEBI" id="CHEBI:456215"/>
        <dbReference type="EC" id="2.8.1.13"/>
    </reaction>
</comment>
<feature type="region of interest" description="Interaction with tRNA" evidence="11">
    <location>
        <begin position="147"/>
        <end position="149"/>
    </location>
</feature>
<keyword evidence="8" id="KW-1015">Disulfide bond</keyword>
<evidence type="ECO:0000259" key="12">
    <source>
        <dbReference type="Pfam" id="PF20258"/>
    </source>
</evidence>
<dbReference type="InterPro" id="IPR046884">
    <property type="entry name" value="MnmA-like_central"/>
</dbReference>
<dbReference type="FunFam" id="2.40.30.10:FF:000023">
    <property type="entry name" value="tRNA-specific 2-thiouridylase MnmA"/>
    <property type="match status" value="1"/>
</dbReference>
<dbReference type="PANTHER" id="PTHR11933:SF5">
    <property type="entry name" value="MITOCHONDRIAL TRNA-SPECIFIC 2-THIOURIDYLASE 1"/>
    <property type="match status" value="1"/>
</dbReference>
<feature type="domain" description="tRNA-specific 2-thiouridylase MnmA-like central" evidence="13">
    <location>
        <begin position="206"/>
        <end position="269"/>
    </location>
</feature>
<dbReference type="InterPro" id="IPR014729">
    <property type="entry name" value="Rossmann-like_a/b/a_fold"/>
</dbReference>
<evidence type="ECO:0000256" key="10">
    <source>
        <dbReference type="ARBA" id="ARBA00056575"/>
    </source>
</evidence>
<keyword evidence="2 11" id="KW-0820">tRNA-binding</keyword>
<evidence type="ECO:0000313" key="14">
    <source>
        <dbReference type="EMBL" id="MBC8534619.1"/>
    </source>
</evidence>
<dbReference type="InterPro" id="IPR023382">
    <property type="entry name" value="MnmA-like_central_sf"/>
</dbReference>
<keyword evidence="4 11" id="KW-0819">tRNA processing</keyword>